<name>A0A248JQN2_9PROT</name>
<dbReference type="GO" id="GO:0003677">
    <property type="term" value="F:DNA binding"/>
    <property type="evidence" value="ECO:0007669"/>
    <property type="project" value="UniProtKB-KW"/>
</dbReference>
<evidence type="ECO:0000256" key="3">
    <source>
        <dbReference type="ARBA" id="ARBA00023125"/>
    </source>
</evidence>
<comment type="similarity">
    <text evidence="1">Belongs to the LysR transcriptional regulatory family.</text>
</comment>
<evidence type="ECO:0000313" key="7">
    <source>
        <dbReference type="Proteomes" id="UP000197153"/>
    </source>
</evidence>
<dbReference type="Gene3D" id="3.40.190.10">
    <property type="entry name" value="Periplasmic binding protein-like II"/>
    <property type="match status" value="2"/>
</dbReference>
<organism evidence="6 7">
    <name type="scientific">Nitrospirillum viridazoti CBAmc</name>
    <dbReference type="NCBI Taxonomy" id="1441467"/>
    <lineage>
        <taxon>Bacteria</taxon>
        <taxon>Pseudomonadati</taxon>
        <taxon>Pseudomonadota</taxon>
        <taxon>Alphaproteobacteria</taxon>
        <taxon>Rhodospirillales</taxon>
        <taxon>Azospirillaceae</taxon>
        <taxon>Nitrospirillum</taxon>
        <taxon>Nitrospirillum viridazoti</taxon>
    </lineage>
</organism>
<dbReference type="SUPFAM" id="SSF53850">
    <property type="entry name" value="Periplasmic binding protein-like II"/>
    <property type="match status" value="1"/>
</dbReference>
<sequence>MRFRRFDLNLLVALDVLLEERNVSRAAHRLHLSQSAMSGALARLRDYFDDEIMVMVGRAMVPTPLALALVEPVRDILIRVQTTIEARPTFDPATAQRVFRVVASDYVTEVVLARAIRRLRREAPGLRLEISAVADGIHDRLNRADVDLVISPDAYLTSDQPKEVLFEETHSCVVWRDNPAVGDSLTFEQYLDMAHVVVIIGDKRTPAFEQWFLDRYGYARKVGAVAPDFSSVASILVETDMISTMHTRLARLYAQHLPLRVLPAPIEFPVLTEMMQWHYQFDRDPGLIWLRGYLRECAGE</sequence>
<gene>
    <name evidence="6" type="ORF">Y958_06695</name>
</gene>
<dbReference type="Gene3D" id="1.10.10.10">
    <property type="entry name" value="Winged helix-like DNA-binding domain superfamily/Winged helix DNA-binding domain"/>
    <property type="match status" value="1"/>
</dbReference>
<dbReference type="Proteomes" id="UP000197153">
    <property type="component" value="Chromosome 1"/>
</dbReference>
<feature type="domain" description="HTH lysR-type" evidence="5">
    <location>
        <begin position="6"/>
        <end position="63"/>
    </location>
</feature>
<evidence type="ECO:0000256" key="4">
    <source>
        <dbReference type="ARBA" id="ARBA00023163"/>
    </source>
</evidence>
<dbReference type="Pfam" id="PF00126">
    <property type="entry name" value="HTH_1"/>
    <property type="match status" value="1"/>
</dbReference>
<dbReference type="KEGG" id="nao:Y958_06695"/>
<dbReference type="InterPro" id="IPR036388">
    <property type="entry name" value="WH-like_DNA-bd_sf"/>
</dbReference>
<dbReference type="AlphaFoldDB" id="A0A248JQN2"/>
<protein>
    <submittedName>
        <fullName evidence="6">Nodulation protein NfeD</fullName>
    </submittedName>
</protein>
<evidence type="ECO:0000259" key="5">
    <source>
        <dbReference type="PROSITE" id="PS50931"/>
    </source>
</evidence>
<dbReference type="InterPro" id="IPR050389">
    <property type="entry name" value="LysR-type_TF"/>
</dbReference>
<dbReference type="InterPro" id="IPR000847">
    <property type="entry name" value="LysR_HTH_N"/>
</dbReference>
<proteinExistence type="inferred from homology"/>
<dbReference type="SUPFAM" id="SSF46785">
    <property type="entry name" value="Winged helix' DNA-binding domain"/>
    <property type="match status" value="1"/>
</dbReference>
<reference evidence="6 7" key="1">
    <citation type="submission" date="2017-06" db="EMBL/GenBank/DDBJ databases">
        <title>Complete genome sequence of Nitrospirillum amazonense strain CBAmC, an endophytic nitrogen-fixing and plant growth-promoting bacterium, isolated from sugarcane.</title>
        <authorList>
            <person name="Schwab S."/>
            <person name="dos Santos Teixeira K.R."/>
            <person name="Simoes Araujo J.L."/>
            <person name="Soares Vidal M."/>
            <person name="Borges de Freitas H.R."/>
            <person name="Rivello Crivelaro A.L."/>
            <person name="Bueno de Camargo Nunes A."/>
            <person name="dos Santos C.M."/>
            <person name="Palmeira da Silva Rosa D."/>
            <person name="da Silva Padilha D."/>
            <person name="da Silva E."/>
            <person name="Araujo Terra L."/>
            <person name="Soares Mendes V."/>
            <person name="Farinelli L."/>
            <person name="Magalhaes Cruz L."/>
            <person name="Baldani J.I."/>
        </authorList>
    </citation>
    <scope>NUCLEOTIDE SEQUENCE [LARGE SCALE GENOMIC DNA]</scope>
    <source>
        <strain evidence="6 7">CBAmC</strain>
    </source>
</reference>
<dbReference type="RefSeq" id="WP_088871386.1">
    <property type="nucleotide sequence ID" value="NZ_CP022110.1"/>
</dbReference>
<accession>A0A248JQN2</accession>
<dbReference type="PANTHER" id="PTHR30118:SF6">
    <property type="entry name" value="HTH-TYPE TRANSCRIPTIONAL REGULATOR LEUO"/>
    <property type="match status" value="1"/>
</dbReference>
<dbReference type="InterPro" id="IPR036390">
    <property type="entry name" value="WH_DNA-bd_sf"/>
</dbReference>
<dbReference type="PANTHER" id="PTHR30118">
    <property type="entry name" value="HTH-TYPE TRANSCRIPTIONAL REGULATOR LEUO-RELATED"/>
    <property type="match status" value="1"/>
</dbReference>
<dbReference type="EMBL" id="CP022110">
    <property type="protein sequence ID" value="ASG20534.1"/>
    <property type="molecule type" value="Genomic_DNA"/>
</dbReference>
<dbReference type="PROSITE" id="PS50931">
    <property type="entry name" value="HTH_LYSR"/>
    <property type="match status" value="1"/>
</dbReference>
<dbReference type="Pfam" id="PF03466">
    <property type="entry name" value="LysR_substrate"/>
    <property type="match status" value="1"/>
</dbReference>
<evidence type="ECO:0000313" key="6">
    <source>
        <dbReference type="EMBL" id="ASG20534.1"/>
    </source>
</evidence>
<evidence type="ECO:0000256" key="1">
    <source>
        <dbReference type="ARBA" id="ARBA00009437"/>
    </source>
</evidence>
<keyword evidence="2" id="KW-0805">Transcription regulation</keyword>
<dbReference type="InterPro" id="IPR005119">
    <property type="entry name" value="LysR_subst-bd"/>
</dbReference>
<evidence type="ECO:0000256" key="2">
    <source>
        <dbReference type="ARBA" id="ARBA00023015"/>
    </source>
</evidence>
<keyword evidence="3" id="KW-0238">DNA-binding</keyword>
<keyword evidence="7" id="KW-1185">Reference proteome</keyword>
<dbReference type="GO" id="GO:0003700">
    <property type="term" value="F:DNA-binding transcription factor activity"/>
    <property type="evidence" value="ECO:0007669"/>
    <property type="project" value="InterPro"/>
</dbReference>
<keyword evidence="4" id="KW-0804">Transcription</keyword>